<sequence>MGTKLAIAQLKIGMSSVYRCGHFYKYLLPKPDILKNIRASKK</sequence>
<dbReference type="AlphaFoldDB" id="A0A815HHN7"/>
<gene>
    <name evidence="1" type="ORF">ZHD862_LOCUS30722</name>
</gene>
<evidence type="ECO:0000313" key="2">
    <source>
        <dbReference type="Proteomes" id="UP000663864"/>
    </source>
</evidence>
<reference evidence="1" key="1">
    <citation type="submission" date="2021-02" db="EMBL/GenBank/DDBJ databases">
        <authorList>
            <person name="Nowell W R."/>
        </authorList>
    </citation>
    <scope>NUCLEOTIDE SEQUENCE</scope>
</reference>
<dbReference type="EMBL" id="CAJNOT010002945">
    <property type="protein sequence ID" value="CAF1354104.1"/>
    <property type="molecule type" value="Genomic_DNA"/>
</dbReference>
<feature type="non-terminal residue" evidence="1">
    <location>
        <position position="42"/>
    </location>
</feature>
<accession>A0A815HHN7</accession>
<dbReference type="Proteomes" id="UP000663864">
    <property type="component" value="Unassembled WGS sequence"/>
</dbReference>
<comment type="caution">
    <text evidence="1">The sequence shown here is derived from an EMBL/GenBank/DDBJ whole genome shotgun (WGS) entry which is preliminary data.</text>
</comment>
<protein>
    <submittedName>
        <fullName evidence="1">Uncharacterized protein</fullName>
    </submittedName>
</protein>
<proteinExistence type="predicted"/>
<name>A0A815HHN7_9BILA</name>
<organism evidence="1 2">
    <name type="scientific">Rotaria sordida</name>
    <dbReference type="NCBI Taxonomy" id="392033"/>
    <lineage>
        <taxon>Eukaryota</taxon>
        <taxon>Metazoa</taxon>
        <taxon>Spiralia</taxon>
        <taxon>Gnathifera</taxon>
        <taxon>Rotifera</taxon>
        <taxon>Eurotatoria</taxon>
        <taxon>Bdelloidea</taxon>
        <taxon>Philodinida</taxon>
        <taxon>Philodinidae</taxon>
        <taxon>Rotaria</taxon>
    </lineage>
</organism>
<evidence type="ECO:0000313" key="1">
    <source>
        <dbReference type="EMBL" id="CAF1354104.1"/>
    </source>
</evidence>